<evidence type="ECO:0000256" key="8">
    <source>
        <dbReference type="ARBA" id="ARBA00022801"/>
    </source>
</evidence>
<feature type="domain" description="Peptidase S11 D-Ala-D-Ala carboxypeptidase A C-terminal" evidence="16">
    <location>
        <begin position="285"/>
        <end position="375"/>
    </location>
</feature>
<dbReference type="InterPro" id="IPR018044">
    <property type="entry name" value="Peptidase_S11"/>
</dbReference>
<feature type="active site" evidence="13">
    <location>
        <position position="133"/>
    </location>
</feature>
<accession>A0A7S8HAY0</accession>
<evidence type="ECO:0000256" key="11">
    <source>
        <dbReference type="ARBA" id="ARBA00023316"/>
    </source>
</evidence>
<evidence type="ECO:0000256" key="14">
    <source>
        <dbReference type="PIRSR" id="PIRSR618044-2"/>
    </source>
</evidence>
<dbReference type="GO" id="GO:0071555">
    <property type="term" value="P:cell wall organization"/>
    <property type="evidence" value="ECO:0007669"/>
    <property type="project" value="UniProtKB-KW"/>
</dbReference>
<keyword evidence="5 17" id="KW-0121">Carboxypeptidase</keyword>
<keyword evidence="9" id="KW-0133">Cell shape</keyword>
<comment type="similarity">
    <text evidence="3 15">Belongs to the peptidase S11 family.</text>
</comment>
<feature type="binding site" evidence="14">
    <location>
        <position position="235"/>
    </location>
    <ligand>
        <name>substrate</name>
    </ligand>
</feature>
<evidence type="ECO:0000256" key="7">
    <source>
        <dbReference type="ARBA" id="ARBA00022729"/>
    </source>
</evidence>
<sequence length="394" mass="43186">MGKTMGRGLSRLIGMRLLAVLAVFALSAEPLAAQERFATEAPYAFLMDAGSGTILYEKRANELMAPASMSKLMTLVMAFEAVDRGQLELDDRILITEEAWKRGGAKSGGSTMFAELDSHVPLRDILKGIAVVSANDACIALAQALAGSEAAFADLMTTRARELGLERSTFTNATGLPDPGQRMTVRELAMLARYIVRDFPEFYELFDIREFTWNDIPQHNRNPLLDRVPGADGVKTGYTKEAGYGLVGSVQRFGRRLILVVAGLPSADAREEAAVKLIDWGFGNYQAYVMFEPGQTVEKARVWGGDAAWVPLVTRIPVDIMLAAEERHFMRAEVSYKGPLIAPVKAGTQVGTLRFTVQDRVLAEAPLYTDASVQKNDGLLRRALDTLHYFIFGA</sequence>
<dbReference type="EC" id="3.4.16.4" evidence="4"/>
<dbReference type="UniPathway" id="UPA00219"/>
<evidence type="ECO:0000256" key="9">
    <source>
        <dbReference type="ARBA" id="ARBA00022960"/>
    </source>
</evidence>
<comment type="pathway">
    <text evidence="2">Cell wall biogenesis; peptidoglycan biosynthesis.</text>
</comment>
<dbReference type="KEGG" id="kmn:HW532_01780"/>
<evidence type="ECO:0000256" key="13">
    <source>
        <dbReference type="PIRSR" id="PIRSR618044-1"/>
    </source>
</evidence>
<evidence type="ECO:0000256" key="5">
    <source>
        <dbReference type="ARBA" id="ARBA00022645"/>
    </source>
</evidence>
<keyword evidence="7" id="KW-0732">Signal</keyword>
<evidence type="ECO:0000256" key="12">
    <source>
        <dbReference type="ARBA" id="ARBA00034000"/>
    </source>
</evidence>
<evidence type="ECO:0000256" key="15">
    <source>
        <dbReference type="RuleBase" id="RU004016"/>
    </source>
</evidence>
<dbReference type="PANTHER" id="PTHR21581">
    <property type="entry name" value="D-ALANYL-D-ALANINE CARBOXYPEPTIDASE"/>
    <property type="match status" value="1"/>
</dbReference>
<name>A0A7S8HAY0_9HYPH</name>
<evidence type="ECO:0000313" key="18">
    <source>
        <dbReference type="Proteomes" id="UP000593594"/>
    </source>
</evidence>
<reference evidence="17 18" key="1">
    <citation type="submission" date="2020-06" db="EMBL/GenBank/DDBJ databases">
        <title>Genome sequence of 2 isolates from Red Sea Mangroves.</title>
        <authorList>
            <person name="Sefrji F."/>
            <person name="Michoud G."/>
            <person name="Merlino G."/>
            <person name="Daffonchio D."/>
        </authorList>
    </citation>
    <scope>NUCLEOTIDE SEQUENCE [LARGE SCALE GENOMIC DNA]</scope>
    <source>
        <strain evidence="17 18">R1DC25</strain>
    </source>
</reference>
<evidence type="ECO:0000259" key="16">
    <source>
        <dbReference type="SMART" id="SM00936"/>
    </source>
</evidence>
<evidence type="ECO:0000256" key="2">
    <source>
        <dbReference type="ARBA" id="ARBA00004752"/>
    </source>
</evidence>
<dbReference type="GO" id="GO:0009002">
    <property type="term" value="F:serine-type D-Ala-D-Ala carboxypeptidase activity"/>
    <property type="evidence" value="ECO:0007669"/>
    <property type="project" value="UniProtKB-EC"/>
</dbReference>
<keyword evidence="18" id="KW-1185">Reference proteome</keyword>
<evidence type="ECO:0000256" key="6">
    <source>
        <dbReference type="ARBA" id="ARBA00022670"/>
    </source>
</evidence>
<dbReference type="AlphaFoldDB" id="A0A7S8HAY0"/>
<dbReference type="PANTHER" id="PTHR21581:SF6">
    <property type="entry name" value="TRAFFICKING PROTEIN PARTICLE COMPLEX SUBUNIT 12"/>
    <property type="match status" value="1"/>
</dbReference>
<dbReference type="GO" id="GO:0006508">
    <property type="term" value="P:proteolysis"/>
    <property type="evidence" value="ECO:0007669"/>
    <property type="project" value="UniProtKB-KW"/>
</dbReference>
<keyword evidence="10" id="KW-0573">Peptidoglycan synthesis</keyword>
<feature type="active site" description="Acyl-ester intermediate" evidence="13">
    <location>
        <position position="68"/>
    </location>
</feature>
<evidence type="ECO:0000256" key="4">
    <source>
        <dbReference type="ARBA" id="ARBA00012448"/>
    </source>
</evidence>
<dbReference type="InterPro" id="IPR001967">
    <property type="entry name" value="Peptidase_S11_N"/>
</dbReference>
<dbReference type="Pfam" id="PF07943">
    <property type="entry name" value="PBP5_C"/>
    <property type="match status" value="1"/>
</dbReference>
<dbReference type="PRINTS" id="PR00725">
    <property type="entry name" value="DADACBPTASE1"/>
</dbReference>
<feature type="active site" description="Proton acceptor" evidence="13">
    <location>
        <position position="71"/>
    </location>
</feature>
<protein>
    <recommendedName>
        <fullName evidence="4">serine-type D-Ala-D-Ala carboxypeptidase</fullName>
        <ecNumber evidence="4">3.4.16.4</ecNumber>
    </recommendedName>
</protein>
<dbReference type="Gene3D" id="3.40.710.10">
    <property type="entry name" value="DD-peptidase/beta-lactamase superfamily"/>
    <property type="match status" value="1"/>
</dbReference>
<dbReference type="Gene3D" id="2.60.410.10">
    <property type="entry name" value="D-Ala-D-Ala carboxypeptidase, C-terminal domain"/>
    <property type="match status" value="1"/>
</dbReference>
<dbReference type="GO" id="GO:0008360">
    <property type="term" value="P:regulation of cell shape"/>
    <property type="evidence" value="ECO:0007669"/>
    <property type="project" value="UniProtKB-KW"/>
</dbReference>
<proteinExistence type="inferred from homology"/>
<dbReference type="Pfam" id="PF00768">
    <property type="entry name" value="Peptidase_S11"/>
    <property type="match status" value="1"/>
</dbReference>
<dbReference type="EMBL" id="CP058214">
    <property type="protein sequence ID" value="QPC41563.1"/>
    <property type="molecule type" value="Genomic_DNA"/>
</dbReference>
<evidence type="ECO:0000256" key="10">
    <source>
        <dbReference type="ARBA" id="ARBA00022984"/>
    </source>
</evidence>
<evidence type="ECO:0000256" key="1">
    <source>
        <dbReference type="ARBA" id="ARBA00003217"/>
    </source>
</evidence>
<evidence type="ECO:0000256" key="3">
    <source>
        <dbReference type="ARBA" id="ARBA00007164"/>
    </source>
</evidence>
<dbReference type="InterPro" id="IPR015956">
    <property type="entry name" value="Peniciliin-bd_prot_C_sf"/>
</dbReference>
<keyword evidence="11" id="KW-0961">Cell wall biogenesis/degradation</keyword>
<keyword evidence="8" id="KW-0378">Hydrolase</keyword>
<dbReference type="Proteomes" id="UP000593594">
    <property type="component" value="Chromosome"/>
</dbReference>
<dbReference type="SMART" id="SM00936">
    <property type="entry name" value="PBP5_C"/>
    <property type="match status" value="1"/>
</dbReference>
<gene>
    <name evidence="17" type="ORF">HW532_01780</name>
</gene>
<comment type="function">
    <text evidence="1">Removes C-terminal D-alanyl residues from sugar-peptide cell wall precursors.</text>
</comment>
<dbReference type="SUPFAM" id="SSF56601">
    <property type="entry name" value="beta-lactamase/transpeptidase-like"/>
    <property type="match status" value="1"/>
</dbReference>
<comment type="catalytic activity">
    <reaction evidence="12">
        <text>Preferential cleavage: (Ac)2-L-Lys-D-Ala-|-D-Ala. Also transpeptidation of peptidyl-alanyl moieties that are N-acyl substituents of D-alanine.</text>
        <dbReference type="EC" id="3.4.16.4"/>
    </reaction>
</comment>
<dbReference type="InterPro" id="IPR012907">
    <property type="entry name" value="Peptidase_S11_C"/>
</dbReference>
<keyword evidence="6" id="KW-0645">Protease</keyword>
<dbReference type="InterPro" id="IPR037167">
    <property type="entry name" value="Peptidase_S11_C_sf"/>
</dbReference>
<dbReference type="RefSeq" id="WP_213162783.1">
    <property type="nucleotide sequence ID" value="NZ_CP058214.1"/>
</dbReference>
<dbReference type="GO" id="GO:0009252">
    <property type="term" value="P:peptidoglycan biosynthetic process"/>
    <property type="evidence" value="ECO:0007669"/>
    <property type="project" value="UniProtKB-UniPathway"/>
</dbReference>
<evidence type="ECO:0000313" key="17">
    <source>
        <dbReference type="EMBL" id="QPC41563.1"/>
    </source>
</evidence>
<dbReference type="InterPro" id="IPR012338">
    <property type="entry name" value="Beta-lactam/transpept-like"/>
</dbReference>
<organism evidence="17 18">
    <name type="scientific">Kaustia mangrovi</name>
    <dbReference type="NCBI Taxonomy" id="2593653"/>
    <lineage>
        <taxon>Bacteria</taxon>
        <taxon>Pseudomonadati</taxon>
        <taxon>Pseudomonadota</taxon>
        <taxon>Alphaproteobacteria</taxon>
        <taxon>Hyphomicrobiales</taxon>
        <taxon>Parvibaculaceae</taxon>
        <taxon>Kaustia</taxon>
    </lineage>
</organism>
<dbReference type="SUPFAM" id="SSF69189">
    <property type="entry name" value="Penicillin-binding protein associated domain"/>
    <property type="match status" value="1"/>
</dbReference>